<name>A0AAD7H4X8_9AGAR</name>
<dbReference type="Proteomes" id="UP001215598">
    <property type="component" value="Unassembled WGS sequence"/>
</dbReference>
<dbReference type="Pfam" id="PF00172">
    <property type="entry name" value="Zn_clus"/>
    <property type="match status" value="1"/>
</dbReference>
<protein>
    <recommendedName>
        <fullName evidence="5">Zn(2)-C6 fungal-type domain-containing protein</fullName>
    </recommendedName>
</protein>
<feature type="domain" description="Zn(2)-C6 fungal-type" evidence="5">
    <location>
        <begin position="16"/>
        <end position="47"/>
    </location>
</feature>
<proteinExistence type="predicted"/>
<organism evidence="6 7">
    <name type="scientific">Mycena metata</name>
    <dbReference type="NCBI Taxonomy" id="1033252"/>
    <lineage>
        <taxon>Eukaryota</taxon>
        <taxon>Fungi</taxon>
        <taxon>Dikarya</taxon>
        <taxon>Basidiomycota</taxon>
        <taxon>Agaricomycotina</taxon>
        <taxon>Agaricomycetes</taxon>
        <taxon>Agaricomycetidae</taxon>
        <taxon>Agaricales</taxon>
        <taxon>Marasmiineae</taxon>
        <taxon>Mycenaceae</taxon>
        <taxon>Mycena</taxon>
    </lineage>
</organism>
<dbReference type="PANTHER" id="PTHR46910:SF38">
    <property type="entry name" value="ZN(2)-C6 FUNGAL-TYPE DOMAIN-CONTAINING PROTEIN"/>
    <property type="match status" value="1"/>
</dbReference>
<dbReference type="InterPro" id="IPR001138">
    <property type="entry name" value="Zn2Cys6_DnaBD"/>
</dbReference>
<gene>
    <name evidence="6" type="ORF">B0H16DRAFT_1624893</name>
</gene>
<dbReference type="Pfam" id="PF04082">
    <property type="entry name" value="Fungal_trans"/>
    <property type="match status" value="1"/>
</dbReference>
<dbReference type="SUPFAM" id="SSF57701">
    <property type="entry name" value="Zn2/Cys6 DNA-binding domain"/>
    <property type="match status" value="1"/>
</dbReference>
<evidence type="ECO:0000256" key="3">
    <source>
        <dbReference type="SAM" id="Coils"/>
    </source>
</evidence>
<feature type="compositionally biased region" description="Polar residues" evidence="4">
    <location>
        <begin position="121"/>
        <end position="147"/>
    </location>
</feature>
<dbReference type="CDD" id="cd14686">
    <property type="entry name" value="bZIP"/>
    <property type="match status" value="1"/>
</dbReference>
<dbReference type="PANTHER" id="PTHR46910">
    <property type="entry name" value="TRANSCRIPTION FACTOR PDR1"/>
    <property type="match status" value="1"/>
</dbReference>
<dbReference type="InterPro" id="IPR050987">
    <property type="entry name" value="AtrR-like"/>
</dbReference>
<keyword evidence="1" id="KW-0479">Metal-binding</keyword>
<reference evidence="6" key="1">
    <citation type="submission" date="2023-03" db="EMBL/GenBank/DDBJ databases">
        <title>Massive genome expansion in bonnet fungi (Mycena s.s.) driven by repeated elements and novel gene families across ecological guilds.</title>
        <authorList>
            <consortium name="Lawrence Berkeley National Laboratory"/>
            <person name="Harder C.B."/>
            <person name="Miyauchi S."/>
            <person name="Viragh M."/>
            <person name="Kuo A."/>
            <person name="Thoen E."/>
            <person name="Andreopoulos B."/>
            <person name="Lu D."/>
            <person name="Skrede I."/>
            <person name="Drula E."/>
            <person name="Henrissat B."/>
            <person name="Morin E."/>
            <person name="Kohler A."/>
            <person name="Barry K."/>
            <person name="LaButti K."/>
            <person name="Morin E."/>
            <person name="Salamov A."/>
            <person name="Lipzen A."/>
            <person name="Mereny Z."/>
            <person name="Hegedus B."/>
            <person name="Baldrian P."/>
            <person name="Stursova M."/>
            <person name="Weitz H."/>
            <person name="Taylor A."/>
            <person name="Grigoriev I.V."/>
            <person name="Nagy L.G."/>
            <person name="Martin F."/>
            <person name="Kauserud H."/>
        </authorList>
    </citation>
    <scope>NUCLEOTIDE SEQUENCE</scope>
    <source>
        <strain evidence="6">CBHHK182m</strain>
    </source>
</reference>
<evidence type="ECO:0000256" key="1">
    <source>
        <dbReference type="ARBA" id="ARBA00022723"/>
    </source>
</evidence>
<evidence type="ECO:0000313" key="7">
    <source>
        <dbReference type="Proteomes" id="UP001215598"/>
    </source>
</evidence>
<dbReference type="AlphaFoldDB" id="A0AAD7H4X8"/>
<dbReference type="InterPro" id="IPR007219">
    <property type="entry name" value="XnlR_reg_dom"/>
</dbReference>
<accession>A0AAD7H4X8</accession>
<dbReference type="GO" id="GO:0000981">
    <property type="term" value="F:DNA-binding transcription factor activity, RNA polymerase II-specific"/>
    <property type="evidence" value="ECO:0007669"/>
    <property type="project" value="InterPro"/>
</dbReference>
<dbReference type="InterPro" id="IPR036864">
    <property type="entry name" value="Zn2-C6_fun-type_DNA-bd_sf"/>
</dbReference>
<dbReference type="GO" id="GO:0006351">
    <property type="term" value="P:DNA-templated transcription"/>
    <property type="evidence" value="ECO:0007669"/>
    <property type="project" value="InterPro"/>
</dbReference>
<comment type="caution">
    <text evidence="6">The sequence shown here is derived from an EMBL/GenBank/DDBJ whole genome shotgun (WGS) entry which is preliminary data.</text>
</comment>
<feature type="region of interest" description="Disordered" evidence="4">
    <location>
        <begin position="120"/>
        <end position="153"/>
    </location>
</feature>
<dbReference type="EMBL" id="JARKIB010000366">
    <property type="protein sequence ID" value="KAJ7712428.1"/>
    <property type="molecule type" value="Genomic_DNA"/>
</dbReference>
<keyword evidence="3" id="KW-0175">Coiled coil</keyword>
<dbReference type="PROSITE" id="PS50048">
    <property type="entry name" value="ZN2_CY6_FUNGAL_2"/>
    <property type="match status" value="1"/>
</dbReference>
<sequence length="727" mass="82005">MVDNEQATSKKQKPRACDACRRRKIRCDGSPNDRCSNCRTFDSTCTYAQPTAKRGQGQVSPTDAQNVELKSQNATLKRENATLKHENAALKRENASLKNENVSIKATSWSRSLCASCGPKASSSKSHSIFEQDIQDSNTTTKPSTEDNPSDELTSRLQQLSLDSLRMKFIDAIGPLAPEVISHSRRRLFWDMLPWEKDAHDHRPQYSYPDGDLVASLLQLYFTNVHPTIPVLHRPSFEQSVAEGLHLVDLDFGALLLSVLSVASRYSDDPRVFVDGDTSLSSGFKFVQNIQIQFVRQIFEPKLHEVQMCCLLALFTLGTSFPEMSTAYMALGISFLQLRDEYRRKRGEQEVNFEDELWKKVFWSYQLLQMGCVFRGSPTAFDLDVGDVDLPLEVDEEYWDRGFAQPLGKLSVNSYFFHHSRLCEILGDTMQRLYGSQKTKIRLGWNGPEWEHNTVAELDSAMNAFSDSIPSHLRWNPESPAQDIFFDQSAILHVSYHHIQLMIHRPFIRRMSAFAAPSLYICIRAARTILQTANIWLSKRQRQPIPTLITPVFVSGMVLGLHLFGVKRANPSADVTKDLAHLESAMEILKVSESRSQTSGRLWELLRETRALDHLSPKFQLQGAASSAAVQELISVIPASALDGIYLRCDDHKSLSLRPGVSIEQLLADAVPLTAMSDTIFEDELMSMWTDIPDVANFSQWDSYLQNRNVNERLGGGPPYSSPFVSS</sequence>
<evidence type="ECO:0000259" key="5">
    <source>
        <dbReference type="PROSITE" id="PS50048"/>
    </source>
</evidence>
<dbReference type="CDD" id="cd12148">
    <property type="entry name" value="fungal_TF_MHR"/>
    <property type="match status" value="1"/>
</dbReference>
<dbReference type="GO" id="GO:0008270">
    <property type="term" value="F:zinc ion binding"/>
    <property type="evidence" value="ECO:0007669"/>
    <property type="project" value="InterPro"/>
</dbReference>
<keyword evidence="2" id="KW-0539">Nucleus</keyword>
<dbReference type="CDD" id="cd00067">
    <property type="entry name" value="GAL4"/>
    <property type="match status" value="1"/>
</dbReference>
<dbReference type="SMART" id="SM00066">
    <property type="entry name" value="GAL4"/>
    <property type="match status" value="1"/>
</dbReference>
<feature type="coiled-coil region" evidence="3">
    <location>
        <begin position="66"/>
        <end position="107"/>
    </location>
</feature>
<evidence type="ECO:0000256" key="4">
    <source>
        <dbReference type="SAM" id="MobiDB-lite"/>
    </source>
</evidence>
<dbReference type="Gene3D" id="1.20.5.170">
    <property type="match status" value="1"/>
</dbReference>
<dbReference type="GO" id="GO:0003677">
    <property type="term" value="F:DNA binding"/>
    <property type="evidence" value="ECO:0007669"/>
    <property type="project" value="InterPro"/>
</dbReference>
<evidence type="ECO:0000313" key="6">
    <source>
        <dbReference type="EMBL" id="KAJ7712428.1"/>
    </source>
</evidence>
<dbReference type="PROSITE" id="PS00463">
    <property type="entry name" value="ZN2_CY6_FUNGAL_1"/>
    <property type="match status" value="1"/>
</dbReference>
<keyword evidence="7" id="KW-1185">Reference proteome</keyword>
<dbReference type="Gene3D" id="4.10.240.10">
    <property type="entry name" value="Zn(2)-C6 fungal-type DNA-binding domain"/>
    <property type="match status" value="1"/>
</dbReference>
<evidence type="ECO:0000256" key="2">
    <source>
        <dbReference type="ARBA" id="ARBA00023242"/>
    </source>
</evidence>